<sequence length="234" mass="26034">MAQWAEATLGLEINTTRMGGTAQYDARPAKPSEPHDRQRSLRKRLSLHISPFDSGKRLAVALAKLHRFSSLPRTASQRLTAIDNVQSSHKSQGLARICAIPGSAVRPIWAIPDFEIASIKQPHQGFLRRLQNLMGLDPVQPNKNIEKLTYSGLSALLTEQYVPCISYKGVEQLVSFLTQVTTSQALLPTYVVVKTLHLPPFGSRPAKPRQGEILFFQLLCQEAVFYPCFSPSRS</sequence>
<feature type="compositionally biased region" description="Basic and acidic residues" evidence="1">
    <location>
        <begin position="27"/>
        <end position="39"/>
    </location>
</feature>
<dbReference type="EMBL" id="JAHMHR010000017">
    <property type="protein sequence ID" value="KAK1676404.1"/>
    <property type="molecule type" value="Genomic_DNA"/>
</dbReference>
<organism evidence="2 3">
    <name type="scientific">Colletotrichum godetiae</name>
    <dbReference type="NCBI Taxonomy" id="1209918"/>
    <lineage>
        <taxon>Eukaryota</taxon>
        <taxon>Fungi</taxon>
        <taxon>Dikarya</taxon>
        <taxon>Ascomycota</taxon>
        <taxon>Pezizomycotina</taxon>
        <taxon>Sordariomycetes</taxon>
        <taxon>Hypocreomycetidae</taxon>
        <taxon>Glomerellales</taxon>
        <taxon>Glomerellaceae</taxon>
        <taxon>Colletotrichum</taxon>
        <taxon>Colletotrichum acutatum species complex</taxon>
    </lineage>
</organism>
<proteinExistence type="predicted"/>
<accession>A0AAJ0EYQ5</accession>
<reference evidence="2" key="1">
    <citation type="submission" date="2021-06" db="EMBL/GenBank/DDBJ databases">
        <title>Comparative genomics, transcriptomics and evolutionary studies reveal genomic signatures of adaptation to plant cell wall in hemibiotrophic fungi.</title>
        <authorList>
            <consortium name="DOE Joint Genome Institute"/>
            <person name="Baroncelli R."/>
            <person name="Diaz J.F."/>
            <person name="Benocci T."/>
            <person name="Peng M."/>
            <person name="Battaglia E."/>
            <person name="Haridas S."/>
            <person name="Andreopoulos W."/>
            <person name="Labutti K."/>
            <person name="Pangilinan J."/>
            <person name="Floch G.L."/>
            <person name="Makela M.R."/>
            <person name="Henrissat B."/>
            <person name="Grigoriev I.V."/>
            <person name="Crouch J.A."/>
            <person name="De Vries R.P."/>
            <person name="Sukno S.A."/>
            <person name="Thon M.R."/>
        </authorList>
    </citation>
    <scope>NUCLEOTIDE SEQUENCE</scope>
    <source>
        <strain evidence="2">CBS 193.32</strain>
    </source>
</reference>
<keyword evidence="3" id="KW-1185">Reference proteome</keyword>
<dbReference type="AlphaFoldDB" id="A0AAJ0EYQ5"/>
<evidence type="ECO:0000256" key="1">
    <source>
        <dbReference type="SAM" id="MobiDB-lite"/>
    </source>
</evidence>
<feature type="region of interest" description="Disordered" evidence="1">
    <location>
        <begin position="19"/>
        <end position="40"/>
    </location>
</feature>
<comment type="caution">
    <text evidence="2">The sequence shown here is derived from an EMBL/GenBank/DDBJ whole genome shotgun (WGS) entry which is preliminary data.</text>
</comment>
<dbReference type="GeneID" id="85464969"/>
<gene>
    <name evidence="2" type="ORF">BDP55DRAFT_741628</name>
</gene>
<name>A0AAJ0EYQ5_9PEZI</name>
<dbReference type="Proteomes" id="UP001224890">
    <property type="component" value="Unassembled WGS sequence"/>
</dbReference>
<evidence type="ECO:0000313" key="3">
    <source>
        <dbReference type="Proteomes" id="UP001224890"/>
    </source>
</evidence>
<dbReference type="RefSeq" id="XP_060430407.1">
    <property type="nucleotide sequence ID" value="XM_060580443.1"/>
</dbReference>
<evidence type="ECO:0000313" key="2">
    <source>
        <dbReference type="EMBL" id="KAK1676404.1"/>
    </source>
</evidence>
<protein>
    <submittedName>
        <fullName evidence="2">Uncharacterized protein</fullName>
    </submittedName>
</protein>